<feature type="transmembrane region" description="Helical" evidence="1">
    <location>
        <begin position="58"/>
        <end position="80"/>
    </location>
</feature>
<protein>
    <submittedName>
        <fullName evidence="2">Uncharacterized protein</fullName>
    </submittedName>
</protein>
<organism evidence="2">
    <name type="scientific">Octopus bimaculoides</name>
    <name type="common">California two-spotted octopus</name>
    <dbReference type="NCBI Taxonomy" id="37653"/>
    <lineage>
        <taxon>Eukaryota</taxon>
        <taxon>Metazoa</taxon>
        <taxon>Spiralia</taxon>
        <taxon>Lophotrochozoa</taxon>
        <taxon>Mollusca</taxon>
        <taxon>Cephalopoda</taxon>
        <taxon>Coleoidea</taxon>
        <taxon>Octopodiformes</taxon>
        <taxon>Octopoda</taxon>
        <taxon>Incirrata</taxon>
        <taxon>Octopodidae</taxon>
        <taxon>Octopus</taxon>
    </lineage>
</organism>
<keyword evidence="1" id="KW-0812">Transmembrane</keyword>
<dbReference type="AlphaFoldDB" id="A0A0L8ICT3"/>
<keyword evidence="1" id="KW-1133">Transmembrane helix</keyword>
<keyword evidence="1" id="KW-0472">Membrane</keyword>
<feature type="transmembrane region" description="Helical" evidence="1">
    <location>
        <begin position="26"/>
        <end position="46"/>
    </location>
</feature>
<evidence type="ECO:0000313" key="2">
    <source>
        <dbReference type="EMBL" id="KOF99281.1"/>
    </source>
</evidence>
<evidence type="ECO:0000256" key="1">
    <source>
        <dbReference type="SAM" id="Phobius"/>
    </source>
</evidence>
<dbReference type="EMBL" id="KQ415990">
    <property type="protein sequence ID" value="KOF99281.1"/>
    <property type="molecule type" value="Genomic_DNA"/>
</dbReference>
<reference evidence="2" key="1">
    <citation type="submission" date="2015-07" db="EMBL/GenBank/DDBJ databases">
        <title>MeaNS - Measles Nucleotide Surveillance Program.</title>
        <authorList>
            <person name="Tran T."/>
            <person name="Druce J."/>
        </authorList>
    </citation>
    <scope>NUCLEOTIDE SEQUENCE</scope>
    <source>
        <strain evidence="2">UCB-OBI-ISO-001</strain>
        <tissue evidence="2">Gonad</tissue>
    </source>
</reference>
<sequence>MTMDSANICINVGWYLSLYLYIQHPLCYLTVHSLHLSFFGMFYLFYVLNNNSIFHPSFYIQSFAFSPVLISILTEWEYVCGINTRTHTHK</sequence>
<proteinExistence type="predicted"/>
<name>A0A0L8ICT3_OCTBM</name>
<accession>A0A0L8ICT3</accession>
<gene>
    <name evidence="2" type="ORF">OCBIM_22018199mg</name>
</gene>